<dbReference type="STRING" id="645134.A0A0L0HK65"/>
<protein>
    <recommendedName>
        <fullName evidence="11">C2H2-type domain-containing protein</fullName>
    </recommendedName>
</protein>
<name>A0A0L0HK65_SPIPD</name>
<feature type="region of interest" description="Disordered" evidence="10">
    <location>
        <begin position="108"/>
        <end position="141"/>
    </location>
</feature>
<dbReference type="PROSITE" id="PS00028">
    <property type="entry name" value="ZINC_FINGER_C2H2_1"/>
    <property type="match status" value="2"/>
</dbReference>
<feature type="compositionally biased region" description="Low complexity" evidence="10">
    <location>
        <begin position="122"/>
        <end position="133"/>
    </location>
</feature>
<keyword evidence="8" id="KW-0539">Nucleus</keyword>
<evidence type="ECO:0000256" key="6">
    <source>
        <dbReference type="ARBA" id="ARBA00023015"/>
    </source>
</evidence>
<feature type="compositionally biased region" description="Basic residues" evidence="10">
    <location>
        <begin position="108"/>
        <end position="119"/>
    </location>
</feature>
<dbReference type="SUPFAM" id="SSF57667">
    <property type="entry name" value="beta-beta-alpha zinc fingers"/>
    <property type="match status" value="1"/>
</dbReference>
<feature type="domain" description="C2H2-type" evidence="11">
    <location>
        <begin position="57"/>
        <end position="84"/>
    </location>
</feature>
<dbReference type="VEuPathDB" id="FungiDB:SPPG_03090"/>
<feature type="region of interest" description="Disordered" evidence="10">
    <location>
        <begin position="18"/>
        <end position="54"/>
    </location>
</feature>
<dbReference type="FunFam" id="3.30.160.60:FF:000690">
    <property type="entry name" value="Zinc finger protein 354C"/>
    <property type="match status" value="1"/>
</dbReference>
<dbReference type="GO" id="GO:0000978">
    <property type="term" value="F:RNA polymerase II cis-regulatory region sequence-specific DNA binding"/>
    <property type="evidence" value="ECO:0007669"/>
    <property type="project" value="TreeGrafter"/>
</dbReference>
<dbReference type="GeneID" id="27686637"/>
<evidence type="ECO:0000256" key="5">
    <source>
        <dbReference type="ARBA" id="ARBA00022833"/>
    </source>
</evidence>
<evidence type="ECO:0000256" key="8">
    <source>
        <dbReference type="ARBA" id="ARBA00023242"/>
    </source>
</evidence>
<keyword evidence="2" id="KW-0479">Metal-binding</keyword>
<dbReference type="InterPro" id="IPR051007">
    <property type="entry name" value="creA/MIG_C2H2-ZnF"/>
</dbReference>
<dbReference type="RefSeq" id="XP_016609319.1">
    <property type="nucleotide sequence ID" value="XM_016751378.1"/>
</dbReference>
<keyword evidence="5" id="KW-0862">Zinc</keyword>
<feature type="domain" description="C2H2-type" evidence="11">
    <location>
        <begin position="85"/>
        <end position="114"/>
    </location>
</feature>
<dbReference type="PROSITE" id="PS50157">
    <property type="entry name" value="ZINC_FINGER_C2H2_2"/>
    <property type="match status" value="2"/>
</dbReference>
<evidence type="ECO:0000256" key="7">
    <source>
        <dbReference type="ARBA" id="ARBA00023163"/>
    </source>
</evidence>
<reference evidence="12 13" key="1">
    <citation type="submission" date="2009-08" db="EMBL/GenBank/DDBJ databases">
        <title>The Genome Sequence of Spizellomyces punctatus strain DAOM BR117.</title>
        <authorList>
            <consortium name="The Broad Institute Genome Sequencing Platform"/>
            <person name="Russ C."/>
            <person name="Cuomo C."/>
            <person name="Shea T."/>
            <person name="Young S.K."/>
            <person name="Zeng Q."/>
            <person name="Koehrsen M."/>
            <person name="Haas B."/>
            <person name="Borodovsky M."/>
            <person name="Guigo R."/>
            <person name="Alvarado L."/>
            <person name="Berlin A."/>
            <person name="Bochicchio J."/>
            <person name="Borenstein D."/>
            <person name="Chapman S."/>
            <person name="Chen Z."/>
            <person name="Engels R."/>
            <person name="Freedman E."/>
            <person name="Gellesch M."/>
            <person name="Goldberg J."/>
            <person name="Griggs A."/>
            <person name="Gujja S."/>
            <person name="Heiman D."/>
            <person name="Hepburn T."/>
            <person name="Howarth C."/>
            <person name="Jen D."/>
            <person name="Larson L."/>
            <person name="Lewis B."/>
            <person name="Mehta T."/>
            <person name="Park D."/>
            <person name="Pearson M."/>
            <person name="Roberts A."/>
            <person name="Saif S."/>
            <person name="Shenoy N."/>
            <person name="Sisk P."/>
            <person name="Stolte C."/>
            <person name="Sykes S."/>
            <person name="Thomson T."/>
            <person name="Walk T."/>
            <person name="White J."/>
            <person name="Yandava C."/>
            <person name="Burger G."/>
            <person name="Gray M.W."/>
            <person name="Holland P.W.H."/>
            <person name="King N."/>
            <person name="Lang F.B.F."/>
            <person name="Roger A.J."/>
            <person name="Ruiz-Trillo I."/>
            <person name="Lander E."/>
            <person name="Nusbaum C."/>
        </authorList>
    </citation>
    <scope>NUCLEOTIDE SEQUENCE [LARGE SCALE GENOMIC DNA]</scope>
    <source>
        <strain evidence="12 13">DAOM BR117</strain>
    </source>
</reference>
<keyword evidence="4 9" id="KW-0863">Zinc-finger</keyword>
<proteinExistence type="predicted"/>
<dbReference type="GO" id="GO:0000433">
    <property type="term" value="P:carbon catabolite repression of transcription from RNA polymerase II promoter by glucose"/>
    <property type="evidence" value="ECO:0007669"/>
    <property type="project" value="TreeGrafter"/>
</dbReference>
<evidence type="ECO:0000259" key="11">
    <source>
        <dbReference type="PROSITE" id="PS50157"/>
    </source>
</evidence>
<evidence type="ECO:0000256" key="10">
    <source>
        <dbReference type="SAM" id="MobiDB-lite"/>
    </source>
</evidence>
<dbReference type="Gene3D" id="3.30.160.60">
    <property type="entry name" value="Classic Zinc Finger"/>
    <property type="match status" value="2"/>
</dbReference>
<organism evidence="12 13">
    <name type="scientific">Spizellomyces punctatus (strain DAOM BR117)</name>
    <dbReference type="NCBI Taxonomy" id="645134"/>
    <lineage>
        <taxon>Eukaryota</taxon>
        <taxon>Fungi</taxon>
        <taxon>Fungi incertae sedis</taxon>
        <taxon>Chytridiomycota</taxon>
        <taxon>Chytridiomycota incertae sedis</taxon>
        <taxon>Chytridiomycetes</taxon>
        <taxon>Spizellomycetales</taxon>
        <taxon>Spizellomycetaceae</taxon>
        <taxon>Spizellomyces</taxon>
    </lineage>
</organism>
<dbReference type="AlphaFoldDB" id="A0A0L0HK65"/>
<evidence type="ECO:0000256" key="9">
    <source>
        <dbReference type="PROSITE-ProRule" id="PRU00042"/>
    </source>
</evidence>
<dbReference type="EMBL" id="KQ257454">
    <property type="protein sequence ID" value="KND01280.1"/>
    <property type="molecule type" value="Genomic_DNA"/>
</dbReference>
<dbReference type="PANTHER" id="PTHR47428:SF1">
    <property type="entry name" value="REGULATORY PROTEIN MIG1-RELATED"/>
    <property type="match status" value="1"/>
</dbReference>
<dbReference type="SMART" id="SM00355">
    <property type="entry name" value="ZnF_C2H2"/>
    <property type="match status" value="2"/>
</dbReference>
<dbReference type="FunFam" id="3.30.160.60:FF:000145">
    <property type="entry name" value="Zinc finger protein 574"/>
    <property type="match status" value="1"/>
</dbReference>
<evidence type="ECO:0000256" key="4">
    <source>
        <dbReference type="ARBA" id="ARBA00022771"/>
    </source>
</evidence>
<accession>A0A0L0HK65</accession>
<dbReference type="InParanoid" id="A0A0L0HK65"/>
<comment type="subcellular location">
    <subcellularLocation>
        <location evidence="1">Nucleus</location>
    </subcellularLocation>
</comment>
<evidence type="ECO:0000256" key="2">
    <source>
        <dbReference type="ARBA" id="ARBA00022723"/>
    </source>
</evidence>
<keyword evidence="7" id="KW-0804">Transcription</keyword>
<evidence type="ECO:0000256" key="1">
    <source>
        <dbReference type="ARBA" id="ARBA00004123"/>
    </source>
</evidence>
<dbReference type="InterPro" id="IPR013087">
    <property type="entry name" value="Znf_C2H2_type"/>
</dbReference>
<evidence type="ECO:0000256" key="3">
    <source>
        <dbReference type="ARBA" id="ARBA00022737"/>
    </source>
</evidence>
<dbReference type="GO" id="GO:0008270">
    <property type="term" value="F:zinc ion binding"/>
    <property type="evidence" value="ECO:0007669"/>
    <property type="project" value="UniProtKB-KW"/>
</dbReference>
<dbReference type="eggNOG" id="KOG1721">
    <property type="taxonomic scope" value="Eukaryota"/>
</dbReference>
<dbReference type="InterPro" id="IPR036236">
    <property type="entry name" value="Znf_C2H2_sf"/>
</dbReference>
<keyword evidence="13" id="KW-1185">Reference proteome</keyword>
<dbReference type="OrthoDB" id="6365676at2759"/>
<sequence>MRTSSSTSNDLFKYTRTLQTDICQGPSAPVRTDERPSSRRSTGKPPRRRREPDTRSFVCSTCYQGFYRQEHLVRHNRIHTGEKPYPCLEHSCGRRFGRSDELARHQKVHQKANKKRKRGLASGSVSCNGSTSSQPSSLDSFTAPVEPSSTIFWEDIAPLKSHPHEGSSECVAPIEQGLSTYNTSPVSTSLLMEGDKTTEWPPMQTSSDYSSLLSTNLSPIPSPHDIISVCPFPNSGMYTVINSTTLFGTFPYVNYTTAPTSVHGILESDKEYRHIHGT</sequence>
<keyword evidence="3" id="KW-0677">Repeat</keyword>
<gene>
    <name evidence="12" type="ORF">SPPG_03090</name>
</gene>
<dbReference type="OMA" id="AKPLNCE"/>
<dbReference type="PANTHER" id="PTHR47428">
    <property type="entry name" value="REGULATORY PROTEIN MIG1-RELATED"/>
    <property type="match status" value="1"/>
</dbReference>
<keyword evidence="6" id="KW-0805">Transcription regulation</keyword>
<dbReference type="GO" id="GO:0005737">
    <property type="term" value="C:cytoplasm"/>
    <property type="evidence" value="ECO:0007669"/>
    <property type="project" value="TreeGrafter"/>
</dbReference>
<evidence type="ECO:0000313" key="12">
    <source>
        <dbReference type="EMBL" id="KND01280.1"/>
    </source>
</evidence>
<dbReference type="Proteomes" id="UP000053201">
    <property type="component" value="Unassembled WGS sequence"/>
</dbReference>
<evidence type="ECO:0000313" key="13">
    <source>
        <dbReference type="Proteomes" id="UP000053201"/>
    </source>
</evidence>
<dbReference type="Pfam" id="PF00096">
    <property type="entry name" value="zf-C2H2"/>
    <property type="match status" value="2"/>
</dbReference>
<dbReference type="GO" id="GO:0005634">
    <property type="term" value="C:nucleus"/>
    <property type="evidence" value="ECO:0007669"/>
    <property type="project" value="UniProtKB-SubCell"/>
</dbReference>